<dbReference type="EMBL" id="OZ034837">
    <property type="protein sequence ID" value="CAL1678304.1"/>
    <property type="molecule type" value="Genomic_DNA"/>
</dbReference>
<name>A0AAV2NET4_9HYME</name>
<dbReference type="PANTHER" id="PTHR37162:SF1">
    <property type="entry name" value="BED-TYPE DOMAIN-CONTAINING PROTEIN"/>
    <property type="match status" value="1"/>
</dbReference>
<evidence type="ECO:0008006" key="3">
    <source>
        <dbReference type="Google" id="ProtNLM"/>
    </source>
</evidence>
<sequence length="363" mass="42065">MSDQEPAAKRLKLMGRRKRFQYQWFDDNPSWRIWVKDIPDDPYKFFCLACQTSLVCGLSEIKKHSLSTYHLNNMKKLNPEFGSDLELATSSVKEINPKQSETQHVLKENFDFNERVKVAEIRLATFFVEKNLPFSISSDLLNLMKDIAKEPDILQAMSLGRTKLKHIVNNVVCRQETHRISEVLRENKFSIYEDETSDITNDKWLSLMVRYVEPKTLYVRCELLQMVHLNATDCSANKIFQSFENELLKKNISLRLIIGLSCDNASVMIGKTSSFKTKLMEKSPNLVTLPCVCHSSALAAREACEIIPQDCEHFIKGISTFINSSPKRTAIFRDFQMCFEDKPLSILKYAETRWRVTSAFREF</sequence>
<reference evidence="1" key="1">
    <citation type="submission" date="2024-04" db="EMBL/GenBank/DDBJ databases">
        <authorList>
            <consortium name="Molecular Ecology Group"/>
        </authorList>
    </citation>
    <scope>NUCLEOTIDE SEQUENCE</scope>
</reference>
<keyword evidence="2" id="KW-1185">Reference proteome</keyword>
<dbReference type="AlphaFoldDB" id="A0AAV2NET4"/>
<evidence type="ECO:0000313" key="1">
    <source>
        <dbReference type="EMBL" id="CAL1678304.1"/>
    </source>
</evidence>
<evidence type="ECO:0000313" key="2">
    <source>
        <dbReference type="Proteomes" id="UP001497644"/>
    </source>
</evidence>
<dbReference type="Proteomes" id="UP001497644">
    <property type="component" value="Chromosome 14"/>
</dbReference>
<gene>
    <name evidence="1" type="ORF">LPLAT_LOCUS4189</name>
</gene>
<dbReference type="PANTHER" id="PTHR37162">
    <property type="entry name" value="HAT FAMILY DIMERISATION DOMAINCONTAINING PROTEIN-RELATED"/>
    <property type="match status" value="1"/>
</dbReference>
<dbReference type="InterPro" id="IPR012337">
    <property type="entry name" value="RNaseH-like_sf"/>
</dbReference>
<protein>
    <recommendedName>
        <fullName evidence="3">DUF4371 domain-containing protein</fullName>
    </recommendedName>
</protein>
<organism evidence="1 2">
    <name type="scientific">Lasius platythorax</name>
    <dbReference type="NCBI Taxonomy" id="488582"/>
    <lineage>
        <taxon>Eukaryota</taxon>
        <taxon>Metazoa</taxon>
        <taxon>Ecdysozoa</taxon>
        <taxon>Arthropoda</taxon>
        <taxon>Hexapoda</taxon>
        <taxon>Insecta</taxon>
        <taxon>Pterygota</taxon>
        <taxon>Neoptera</taxon>
        <taxon>Endopterygota</taxon>
        <taxon>Hymenoptera</taxon>
        <taxon>Apocrita</taxon>
        <taxon>Aculeata</taxon>
        <taxon>Formicoidea</taxon>
        <taxon>Formicidae</taxon>
        <taxon>Formicinae</taxon>
        <taxon>Lasius</taxon>
        <taxon>Lasius</taxon>
    </lineage>
</organism>
<proteinExistence type="predicted"/>
<dbReference type="SUPFAM" id="SSF53098">
    <property type="entry name" value="Ribonuclease H-like"/>
    <property type="match status" value="1"/>
</dbReference>
<accession>A0AAV2NET4</accession>